<organism evidence="1 2">
    <name type="scientific">Fusarium oxysporum f. sp. cubense (strain race 1)</name>
    <name type="common">Panama disease fungus</name>
    <dbReference type="NCBI Taxonomy" id="1229664"/>
    <lineage>
        <taxon>Eukaryota</taxon>
        <taxon>Fungi</taxon>
        <taxon>Dikarya</taxon>
        <taxon>Ascomycota</taxon>
        <taxon>Pezizomycotina</taxon>
        <taxon>Sordariomycetes</taxon>
        <taxon>Hypocreomycetidae</taxon>
        <taxon>Hypocreales</taxon>
        <taxon>Nectriaceae</taxon>
        <taxon>Fusarium</taxon>
        <taxon>Fusarium oxysporum species complex</taxon>
    </lineage>
</organism>
<dbReference type="OMA" id="KGKWHEK"/>
<evidence type="ECO:0000313" key="1">
    <source>
        <dbReference type="EMBL" id="ENH69045.1"/>
    </source>
</evidence>
<dbReference type="OrthoDB" id="5199543at2759"/>
<evidence type="ECO:0000313" key="2">
    <source>
        <dbReference type="Proteomes" id="UP000016928"/>
    </source>
</evidence>
<dbReference type="AlphaFoldDB" id="N4UGB8"/>
<dbReference type="Pfam" id="PF09724">
    <property type="entry name" value="Dcc1"/>
    <property type="match status" value="1"/>
</dbReference>
<dbReference type="EMBL" id="KB730233">
    <property type="protein sequence ID" value="ENH69045.1"/>
    <property type="molecule type" value="Genomic_DNA"/>
</dbReference>
<dbReference type="GO" id="GO:0031390">
    <property type="term" value="C:Ctf18 RFC-like complex"/>
    <property type="evidence" value="ECO:0007669"/>
    <property type="project" value="InterPro"/>
</dbReference>
<accession>N4UGB8</accession>
<dbReference type="InterPro" id="IPR019128">
    <property type="entry name" value="Dcc1"/>
</dbReference>
<dbReference type="HOGENOM" id="CLU_116847_0_0_1"/>
<dbReference type="STRING" id="1229664.N4UGB8"/>
<dbReference type="GO" id="GO:0007064">
    <property type="term" value="P:mitotic sister chromatid cohesion"/>
    <property type="evidence" value="ECO:0007669"/>
    <property type="project" value="InterPro"/>
</dbReference>
<dbReference type="VEuPathDB" id="FungiDB:FOC1_g10010220"/>
<reference evidence="2" key="1">
    <citation type="submission" date="2012-09" db="EMBL/GenBank/DDBJ databases">
        <title>Genome sequencing and comparative transcriptomics of race 1 and race 4 of banana pathogen: Fusarium oxysporum f. sp. cubense.</title>
        <authorList>
            <person name="Fang X."/>
            <person name="Huang J."/>
        </authorList>
    </citation>
    <scope>NUCLEOTIDE SEQUENCE [LARGE SCALE GENOMIC DNA]</scope>
    <source>
        <strain evidence="2">race 1</strain>
    </source>
</reference>
<gene>
    <name evidence="1" type="ORF">FOC1_g10010220</name>
</gene>
<name>N4UGB8_FUSC1</name>
<evidence type="ECO:0008006" key="3">
    <source>
        <dbReference type="Google" id="ProtNLM"/>
    </source>
</evidence>
<protein>
    <recommendedName>
        <fullName evidence="3">Sister chromatid cohesion protein DCC1</fullName>
    </recommendedName>
</protein>
<reference evidence="2" key="2">
    <citation type="journal article" date="2014" name="PLoS ONE">
        <title>Genome and Transcriptome Analysis of the Fungal Pathogen Fusarium oxysporum f. sp. cubense Causing Banana Vascular Wilt Disease.</title>
        <authorList>
            <person name="Guo L."/>
            <person name="Han L."/>
            <person name="Yang L."/>
            <person name="Zeng H."/>
            <person name="Fan D."/>
            <person name="Zhu Y."/>
            <person name="Feng Y."/>
            <person name="Wang G."/>
            <person name="Peng C."/>
            <person name="Jiang X."/>
            <person name="Zhou D."/>
            <person name="Ni P."/>
            <person name="Liang C."/>
            <person name="Liu L."/>
            <person name="Wang J."/>
            <person name="Mao C."/>
            <person name="Fang X."/>
            <person name="Peng M."/>
            <person name="Huang J."/>
        </authorList>
    </citation>
    <scope>NUCLEOTIDE SEQUENCE [LARGE SCALE GENOMIC DNA]</scope>
    <source>
        <strain evidence="2">race 1</strain>
    </source>
</reference>
<dbReference type="Proteomes" id="UP000016928">
    <property type="component" value="Unassembled WGS sequence"/>
</dbReference>
<proteinExistence type="predicted"/>
<sequence length="151" mass="16145">MSSQSGGIAVQYNPSSTNYRLIELPPDLLSLLESDDAPVLTMESSDSSAVIKTPTKTYALRQKNTSNALMLLSPTPLPASSDGPLKQGVSIISTIKETVELDTVPDVSAGTTKGFGGGIGNAEYESRYCLPTITAYKARHLPIKRLQFRSP</sequence>